<dbReference type="AlphaFoldDB" id="A0A7V8B1R7"/>
<evidence type="ECO:0000313" key="2">
    <source>
        <dbReference type="EMBL" id="KAB2656290.1"/>
    </source>
</evidence>
<feature type="compositionally biased region" description="Low complexity" evidence="1">
    <location>
        <begin position="141"/>
        <end position="164"/>
    </location>
</feature>
<dbReference type="EMBL" id="WBVY01000004">
    <property type="protein sequence ID" value="KAB2656290.1"/>
    <property type="molecule type" value="Genomic_DNA"/>
</dbReference>
<gene>
    <name evidence="2" type="ORF">F9K94_17480</name>
</gene>
<feature type="compositionally biased region" description="Gly residues" evidence="1">
    <location>
        <begin position="165"/>
        <end position="174"/>
    </location>
</feature>
<dbReference type="Proteomes" id="UP000460650">
    <property type="component" value="Unassembled WGS sequence"/>
</dbReference>
<dbReference type="Pfam" id="PF05037">
    <property type="entry name" value="DUF669"/>
    <property type="match status" value="1"/>
</dbReference>
<proteinExistence type="predicted"/>
<dbReference type="InterPro" id="IPR007731">
    <property type="entry name" value="DUF669"/>
</dbReference>
<comment type="caution">
    <text evidence="2">The sequence shown here is derived from an EMBL/GenBank/DDBJ whole genome shotgun (WGS) entry which is preliminary data.</text>
</comment>
<evidence type="ECO:0000313" key="3">
    <source>
        <dbReference type="Proteomes" id="UP000460650"/>
    </source>
</evidence>
<reference evidence="2 3" key="1">
    <citation type="submission" date="2019-09" db="EMBL/GenBank/DDBJ databases">
        <title>Taxonomic organization of the family Brucellaceae based on a phylogenomic approach.</title>
        <authorList>
            <person name="Leclercq S."/>
            <person name="Cloeckaert A."/>
            <person name="Zygmunt M.S."/>
        </authorList>
    </citation>
    <scope>NUCLEOTIDE SEQUENCE [LARGE SCALE GENOMIC DNA]</scope>
    <source>
        <strain evidence="2 3">TA93</strain>
    </source>
</reference>
<protein>
    <submittedName>
        <fullName evidence="2">DUF669 domain-containing protein</fullName>
    </submittedName>
</protein>
<feature type="region of interest" description="Disordered" evidence="1">
    <location>
        <begin position="123"/>
        <end position="174"/>
    </location>
</feature>
<name>A0A7V8B1R7_9HYPH</name>
<sequence length="174" mass="18904">MVDIAGSYDQNAEASSFEPIPAGEYRAKIIEGDIQPISSRDDKGKCLVLTWQIETGPHDGRLIWQRLNLYGKNMNNLDKVINIANSQFAEIRQATGKITPSNTQELEHIPCNIRVAVVTDPSGQYEPKNEIKRVSAVGGTSAQNNAPQNSASNGNQQQAQRQQASGGGSSAPWK</sequence>
<evidence type="ECO:0000256" key="1">
    <source>
        <dbReference type="SAM" id="MobiDB-lite"/>
    </source>
</evidence>
<accession>A0A7V8B1R7</accession>
<dbReference type="RefSeq" id="WP_151647251.1">
    <property type="nucleotide sequence ID" value="NZ_WBVY01000004.1"/>
</dbReference>
<organism evidence="2 3">
    <name type="scientific">Brucella tritici</name>
    <dbReference type="NCBI Taxonomy" id="94626"/>
    <lineage>
        <taxon>Bacteria</taxon>
        <taxon>Pseudomonadati</taxon>
        <taxon>Pseudomonadota</taxon>
        <taxon>Alphaproteobacteria</taxon>
        <taxon>Hyphomicrobiales</taxon>
        <taxon>Brucellaceae</taxon>
        <taxon>Brucella/Ochrobactrum group</taxon>
        <taxon>Brucella</taxon>
    </lineage>
</organism>